<gene>
    <name evidence="14" type="ORF">M406DRAFT_256264</name>
</gene>
<keyword evidence="2" id="KW-0813">Transport</keyword>
<evidence type="ECO:0000256" key="9">
    <source>
        <dbReference type="ARBA" id="ARBA00038146"/>
    </source>
</evidence>
<keyword evidence="4" id="KW-0999">Mitochondrion inner membrane</keyword>
<dbReference type="PANTHER" id="PTHR11851">
    <property type="entry name" value="METALLOPROTEASE"/>
    <property type="match status" value="1"/>
</dbReference>
<evidence type="ECO:0000313" key="14">
    <source>
        <dbReference type="EMBL" id="KAF3766301.1"/>
    </source>
</evidence>
<reference evidence="14" key="1">
    <citation type="journal article" date="2020" name="Phytopathology">
        <title>Genome sequence of the chestnut blight fungus Cryphonectria parasitica EP155: A fundamental resource for an archetypical invasive plant pathogen.</title>
        <authorList>
            <person name="Crouch J.A."/>
            <person name="Dawe A."/>
            <person name="Aerts A."/>
            <person name="Barry K."/>
            <person name="Churchill A.C.L."/>
            <person name="Grimwood J."/>
            <person name="Hillman B."/>
            <person name="Milgroom M.G."/>
            <person name="Pangilinan J."/>
            <person name="Smith M."/>
            <person name="Salamov A."/>
            <person name="Schmutz J."/>
            <person name="Yadav J."/>
            <person name="Grigoriev I.V."/>
            <person name="Nuss D."/>
        </authorList>
    </citation>
    <scope>NUCLEOTIDE SEQUENCE</scope>
    <source>
        <strain evidence="14">EP155</strain>
    </source>
</reference>
<keyword evidence="5" id="KW-0809">Transit peptide</keyword>
<evidence type="ECO:0000256" key="6">
    <source>
        <dbReference type="ARBA" id="ARBA00022982"/>
    </source>
</evidence>
<dbReference type="FunFam" id="3.30.830.10:FF:000021">
    <property type="entry name" value="Cytochrome b-c1 complex subunit 2"/>
    <property type="match status" value="1"/>
</dbReference>
<keyword evidence="6" id="KW-0249">Electron transport</keyword>
<dbReference type="GeneID" id="63834218"/>
<dbReference type="Proteomes" id="UP000803844">
    <property type="component" value="Unassembled WGS sequence"/>
</dbReference>
<comment type="similarity">
    <text evidence="9">Belongs to the peptidase M16 family. UQCRC2/QCR2 subfamily.</text>
</comment>
<dbReference type="InterPro" id="IPR011249">
    <property type="entry name" value="Metalloenz_LuxS/M16"/>
</dbReference>
<dbReference type="InterPro" id="IPR011765">
    <property type="entry name" value="Pept_M16_N"/>
</dbReference>
<feature type="domain" description="Peptidase M16 C-terminal" evidence="13">
    <location>
        <begin position="207"/>
        <end position="383"/>
    </location>
</feature>
<evidence type="ECO:0000256" key="8">
    <source>
        <dbReference type="ARBA" id="ARBA00023136"/>
    </source>
</evidence>
<feature type="domain" description="Peptidase M16 N-terminal" evidence="12">
    <location>
        <begin position="54"/>
        <end position="195"/>
    </location>
</feature>
<keyword evidence="15" id="KW-1185">Reference proteome</keyword>
<keyword evidence="7" id="KW-0496">Mitochondrion</keyword>
<sequence length="464" mass="48843">MIGRSALTRGAKLALRRQDCAKLSQKRAYAAAAGASTETASFDSTDINGIKVASRDPRSPTTRLSIVAKAGTRYQPLPGLSVGLEEFAFKATQNTDKRSALRITRESELLGGQLSAYHTREALVVEAAFLRDDLPYFTELLGEVITKTRYTTHEFHEEVEHVLHLKQQKLSHNALAQALDTAHAVAFHKGLGSSIYPSTSTSLGPYLSENSVAAFAASVYTKPNIAIVADGATQDSLSKWIEPFFRDVPSSSESPLQLFTQSSKYYGGEQRTSLSGSNAVVLAFPGTNLSADKADVAVLTALLGGDSSIKWSPGFSLLAKAAAAAPGSTIAAKNLAYTDAGLLTIQITGTPLAVRKGAAEAVKAIKSVAESGVTKELLTKAIAKAKFDLLSANELTGTGMTAAGNSLIHGGKIFQVADALKSYESVTADQIKAAAKSLLDGKATVASTGDLYVLPYAEELGLKV</sequence>
<keyword evidence="3" id="KW-0679">Respiratory chain</keyword>
<name>A0A9P4Y4C8_CRYP1</name>
<evidence type="ECO:0000259" key="12">
    <source>
        <dbReference type="Pfam" id="PF00675"/>
    </source>
</evidence>
<evidence type="ECO:0000256" key="4">
    <source>
        <dbReference type="ARBA" id="ARBA00022792"/>
    </source>
</evidence>
<evidence type="ECO:0000256" key="3">
    <source>
        <dbReference type="ARBA" id="ARBA00022660"/>
    </source>
</evidence>
<dbReference type="SUPFAM" id="SSF63411">
    <property type="entry name" value="LuxS/MPP-like metallohydrolase"/>
    <property type="match status" value="2"/>
</dbReference>
<dbReference type="InterPro" id="IPR007863">
    <property type="entry name" value="Peptidase_M16_C"/>
</dbReference>
<organism evidence="14 15">
    <name type="scientific">Cryphonectria parasitica (strain ATCC 38755 / EP155)</name>
    <dbReference type="NCBI Taxonomy" id="660469"/>
    <lineage>
        <taxon>Eukaryota</taxon>
        <taxon>Fungi</taxon>
        <taxon>Dikarya</taxon>
        <taxon>Ascomycota</taxon>
        <taxon>Pezizomycotina</taxon>
        <taxon>Sordariomycetes</taxon>
        <taxon>Sordariomycetidae</taxon>
        <taxon>Diaporthales</taxon>
        <taxon>Cryphonectriaceae</taxon>
        <taxon>Cryphonectria-Endothia species complex</taxon>
        <taxon>Cryphonectria</taxon>
    </lineage>
</organism>
<dbReference type="PANTHER" id="PTHR11851:SF209">
    <property type="entry name" value="CYTOCHROME B-C1 COMPLEX SUBUNIT 2, MITOCHONDRIAL"/>
    <property type="match status" value="1"/>
</dbReference>
<dbReference type="GO" id="GO:0005743">
    <property type="term" value="C:mitochondrial inner membrane"/>
    <property type="evidence" value="ECO:0007669"/>
    <property type="project" value="UniProtKB-SubCell"/>
</dbReference>
<dbReference type="FunFam" id="3.30.830.10:FF:000039">
    <property type="entry name" value="Ubiquinol-cytochrome c reductase core subunit 2"/>
    <property type="match status" value="1"/>
</dbReference>
<dbReference type="RefSeq" id="XP_040777262.1">
    <property type="nucleotide sequence ID" value="XM_040917089.1"/>
</dbReference>
<dbReference type="Pfam" id="PF00675">
    <property type="entry name" value="Peptidase_M16"/>
    <property type="match status" value="1"/>
</dbReference>
<evidence type="ECO:0000256" key="2">
    <source>
        <dbReference type="ARBA" id="ARBA00022448"/>
    </source>
</evidence>
<evidence type="ECO:0000313" key="15">
    <source>
        <dbReference type="Proteomes" id="UP000803844"/>
    </source>
</evidence>
<evidence type="ECO:0000256" key="1">
    <source>
        <dbReference type="ARBA" id="ARBA00004443"/>
    </source>
</evidence>
<dbReference type="Pfam" id="PF05193">
    <property type="entry name" value="Peptidase_M16_C"/>
    <property type="match status" value="1"/>
</dbReference>
<evidence type="ECO:0000256" key="11">
    <source>
        <dbReference type="ARBA" id="ARBA00041372"/>
    </source>
</evidence>
<comment type="caution">
    <text evidence="14">The sequence shown here is derived from an EMBL/GenBank/DDBJ whole genome shotgun (WGS) entry which is preliminary data.</text>
</comment>
<dbReference type="EMBL" id="MU032347">
    <property type="protein sequence ID" value="KAF3766301.1"/>
    <property type="molecule type" value="Genomic_DNA"/>
</dbReference>
<dbReference type="OrthoDB" id="6369905at2759"/>
<evidence type="ECO:0000256" key="5">
    <source>
        <dbReference type="ARBA" id="ARBA00022946"/>
    </source>
</evidence>
<comment type="subcellular location">
    <subcellularLocation>
        <location evidence="1">Mitochondrion inner membrane</location>
        <topology evidence="1">Peripheral membrane protein</topology>
        <orientation evidence="1">Matrix side</orientation>
    </subcellularLocation>
</comment>
<accession>A0A9P4Y4C8</accession>
<evidence type="ECO:0000256" key="7">
    <source>
        <dbReference type="ARBA" id="ARBA00023128"/>
    </source>
</evidence>
<protein>
    <recommendedName>
        <fullName evidence="10">Cytochrome b-c1 complex subunit 2, mitochondrial</fullName>
    </recommendedName>
    <alternativeName>
        <fullName evidence="11">Core protein II</fullName>
    </alternativeName>
</protein>
<dbReference type="Gene3D" id="3.30.830.10">
    <property type="entry name" value="Metalloenzyme, LuxS/M16 peptidase-like"/>
    <property type="match status" value="2"/>
</dbReference>
<evidence type="ECO:0000259" key="13">
    <source>
        <dbReference type="Pfam" id="PF05193"/>
    </source>
</evidence>
<dbReference type="AlphaFoldDB" id="A0A9P4Y4C8"/>
<dbReference type="InterPro" id="IPR050361">
    <property type="entry name" value="MPP/UQCRC_Complex"/>
</dbReference>
<dbReference type="GO" id="GO:0046872">
    <property type="term" value="F:metal ion binding"/>
    <property type="evidence" value="ECO:0007669"/>
    <property type="project" value="InterPro"/>
</dbReference>
<evidence type="ECO:0000256" key="10">
    <source>
        <dbReference type="ARBA" id="ARBA00040751"/>
    </source>
</evidence>
<keyword evidence="8" id="KW-0472">Membrane</keyword>
<proteinExistence type="inferred from homology"/>